<accession>A0A0F9N577</accession>
<name>A0A0F9N577_9ZZZZ</name>
<reference evidence="1" key="1">
    <citation type="journal article" date="2015" name="Nature">
        <title>Complex archaea that bridge the gap between prokaryotes and eukaryotes.</title>
        <authorList>
            <person name="Spang A."/>
            <person name="Saw J.H."/>
            <person name="Jorgensen S.L."/>
            <person name="Zaremba-Niedzwiedzka K."/>
            <person name="Martijn J."/>
            <person name="Lind A.E."/>
            <person name="van Eijk R."/>
            <person name="Schleper C."/>
            <person name="Guy L."/>
            <person name="Ettema T.J."/>
        </authorList>
    </citation>
    <scope>NUCLEOTIDE SEQUENCE</scope>
</reference>
<gene>
    <name evidence="1" type="ORF">LCGC14_0993170</name>
</gene>
<comment type="caution">
    <text evidence="1">The sequence shown here is derived from an EMBL/GenBank/DDBJ whole genome shotgun (WGS) entry which is preliminary data.</text>
</comment>
<organism evidence="1">
    <name type="scientific">marine sediment metagenome</name>
    <dbReference type="NCBI Taxonomy" id="412755"/>
    <lineage>
        <taxon>unclassified sequences</taxon>
        <taxon>metagenomes</taxon>
        <taxon>ecological metagenomes</taxon>
    </lineage>
</organism>
<proteinExistence type="predicted"/>
<sequence length="707" mass="78389">MPRNLIKLHQALHGYDAGHKLLACSMELQRKAQRTLAALSDLSGTSTISGFESYLTGYPLRDAEVYALSRTWYATEQPRPGCVWSHTLLLGFDLLATITDFRFIEALFRRPEAAAGLRGYAVPLEVREEPADPTQMRPSKSLVAELADALYWHEGRPVIVSAAASVDFELAALAIWSQQWPALRKAFTFCTGSLSGRALAGKAFQFQVVPRSSVGVVRRSLDDPVVVDTSAGDAHMSTSRSLCRVAEDLVGSHSRPWRKRLAQIGGHLPGERRWFPLAAVLADWTHVGDERSLVEYLVRGVEDREIDVQCLSCLAELCFGRQRITIFSMERVRLLEELSIIPRLPSLDAWGAWIKERIGDLSACCEDETSGLLLKLLKRELNPLGEQVLEGIASAIAAKPSSEILVKLRDALPILASLNPEIATRSEIWEGPCRNCYEVLEAVAEHGDSTGSFRHRVVGAMLDARQDRLAQQLLARFGDDVVTSVLEWFNASDMVDPNALPQGWRGLLAGTVGRTLLWLEEFSGSMRASTVALMSTYVRPDHRIASNMAIGKLVSAFHGNVDDTPPLIYDQASAFVLAVGMASSKPEGKELVLATYDRVHQALMADRLSEDAWAWVSWYVPRLGIFRDWDHAERLRRGLIELFSGRRWPTAELASAARSLESWRYLVRSCGKTKKGKRLLRGLLDSSRTGTAALSEDKMAVVRGTCR</sequence>
<protein>
    <submittedName>
        <fullName evidence="1">Uncharacterized protein</fullName>
    </submittedName>
</protein>
<dbReference type="EMBL" id="LAZR01003788">
    <property type="protein sequence ID" value="KKN14735.1"/>
    <property type="molecule type" value="Genomic_DNA"/>
</dbReference>
<dbReference type="AlphaFoldDB" id="A0A0F9N577"/>
<evidence type="ECO:0000313" key="1">
    <source>
        <dbReference type="EMBL" id="KKN14735.1"/>
    </source>
</evidence>
<dbReference type="Pfam" id="PF20012">
    <property type="entry name" value="GAP1-N1"/>
    <property type="match status" value="1"/>
</dbReference>